<comment type="caution">
    <text evidence="11">The sequence shown here is derived from an EMBL/GenBank/DDBJ whole genome shotgun (WGS) entry which is preliminary data.</text>
</comment>
<comment type="catalytic activity">
    <reaction evidence="1">
        <text>ATP + protein L-histidine = ADP + protein N-phospho-L-histidine.</text>
        <dbReference type="EC" id="2.7.13.3"/>
    </reaction>
</comment>
<evidence type="ECO:0000256" key="2">
    <source>
        <dbReference type="ARBA" id="ARBA00012438"/>
    </source>
</evidence>
<keyword evidence="9" id="KW-0472">Membrane</keyword>
<dbReference type="Pfam" id="PF07730">
    <property type="entry name" value="HisKA_3"/>
    <property type="match status" value="1"/>
</dbReference>
<dbReference type="GO" id="GO:0005524">
    <property type="term" value="F:ATP binding"/>
    <property type="evidence" value="ECO:0007669"/>
    <property type="project" value="UniProtKB-KW"/>
</dbReference>
<evidence type="ECO:0000256" key="3">
    <source>
        <dbReference type="ARBA" id="ARBA00022553"/>
    </source>
</evidence>
<keyword evidence="9" id="KW-1133">Transmembrane helix</keyword>
<keyword evidence="7" id="KW-0067">ATP-binding</keyword>
<keyword evidence="12" id="KW-1185">Reference proteome</keyword>
<feature type="transmembrane region" description="Helical" evidence="9">
    <location>
        <begin position="43"/>
        <end position="62"/>
    </location>
</feature>
<dbReference type="CDD" id="cd16917">
    <property type="entry name" value="HATPase_UhpB-NarQ-NarX-like"/>
    <property type="match status" value="1"/>
</dbReference>
<feature type="transmembrane region" description="Helical" evidence="9">
    <location>
        <begin position="20"/>
        <end position="37"/>
    </location>
</feature>
<proteinExistence type="predicted"/>
<keyword evidence="3" id="KW-0597">Phosphoprotein</keyword>
<dbReference type="Proteomes" id="UP000247832">
    <property type="component" value="Unassembled WGS sequence"/>
</dbReference>
<keyword evidence="6 11" id="KW-0418">Kinase</keyword>
<evidence type="ECO:0000256" key="7">
    <source>
        <dbReference type="ARBA" id="ARBA00022840"/>
    </source>
</evidence>
<reference evidence="11 12" key="1">
    <citation type="submission" date="2018-05" db="EMBL/GenBank/DDBJ databases">
        <title>Genetic diversity of glacier-inhabiting Cryobacterium bacteria in China and description of Cryobacterium mengkeensis sp. nov. and Arthrobacter glacialis sp. nov.</title>
        <authorList>
            <person name="Liu Q."/>
            <person name="Xin Y.-H."/>
        </authorList>
    </citation>
    <scope>NUCLEOTIDE SEQUENCE [LARGE SCALE GENOMIC DNA]</scope>
    <source>
        <strain evidence="11 12">LI2</strain>
    </source>
</reference>
<dbReference type="GO" id="GO:0046983">
    <property type="term" value="F:protein dimerization activity"/>
    <property type="evidence" value="ECO:0007669"/>
    <property type="project" value="InterPro"/>
</dbReference>
<feature type="transmembrane region" description="Helical" evidence="9">
    <location>
        <begin position="113"/>
        <end position="135"/>
    </location>
</feature>
<dbReference type="PANTHER" id="PTHR24421:SF10">
    <property type="entry name" value="NITRATE_NITRITE SENSOR PROTEIN NARQ"/>
    <property type="match status" value="1"/>
</dbReference>
<evidence type="ECO:0000256" key="5">
    <source>
        <dbReference type="ARBA" id="ARBA00022741"/>
    </source>
</evidence>
<evidence type="ECO:0000313" key="11">
    <source>
        <dbReference type="EMBL" id="PYI64317.1"/>
    </source>
</evidence>
<keyword evidence="5" id="KW-0547">Nucleotide-binding</keyword>
<dbReference type="GO" id="GO:0016020">
    <property type="term" value="C:membrane"/>
    <property type="evidence" value="ECO:0007669"/>
    <property type="project" value="InterPro"/>
</dbReference>
<dbReference type="Gene3D" id="1.20.5.1930">
    <property type="match status" value="1"/>
</dbReference>
<dbReference type="InterPro" id="IPR050482">
    <property type="entry name" value="Sensor_HK_TwoCompSys"/>
</dbReference>
<dbReference type="RefSeq" id="WP_110503170.1">
    <property type="nucleotide sequence ID" value="NZ_QJVD01000057.1"/>
</dbReference>
<dbReference type="Gene3D" id="3.30.565.10">
    <property type="entry name" value="Histidine kinase-like ATPase, C-terminal domain"/>
    <property type="match status" value="1"/>
</dbReference>
<dbReference type="PANTHER" id="PTHR24421">
    <property type="entry name" value="NITRATE/NITRITE SENSOR PROTEIN NARX-RELATED"/>
    <property type="match status" value="1"/>
</dbReference>
<keyword evidence="9" id="KW-0812">Transmembrane</keyword>
<dbReference type="AlphaFoldDB" id="A0A2V5LPA4"/>
<accession>A0A2V5LPA4</accession>
<dbReference type="EC" id="2.7.13.3" evidence="2"/>
<evidence type="ECO:0000256" key="1">
    <source>
        <dbReference type="ARBA" id="ARBA00000085"/>
    </source>
</evidence>
<evidence type="ECO:0000256" key="8">
    <source>
        <dbReference type="ARBA" id="ARBA00023012"/>
    </source>
</evidence>
<feature type="domain" description="Signal transduction histidine kinase subgroup 3 dimerisation and phosphoacceptor" evidence="10">
    <location>
        <begin position="193"/>
        <end position="259"/>
    </location>
</feature>
<name>A0A2V5LPA4_9MICC</name>
<organism evidence="11 12">
    <name type="scientific">Arthrobacter livingstonensis</name>
    <dbReference type="NCBI Taxonomy" id="670078"/>
    <lineage>
        <taxon>Bacteria</taxon>
        <taxon>Bacillati</taxon>
        <taxon>Actinomycetota</taxon>
        <taxon>Actinomycetes</taxon>
        <taxon>Micrococcales</taxon>
        <taxon>Micrococcaceae</taxon>
        <taxon>Arthrobacter</taxon>
    </lineage>
</organism>
<protein>
    <recommendedName>
        <fullName evidence="2">histidine kinase</fullName>
        <ecNumber evidence="2">2.7.13.3</ecNumber>
    </recommendedName>
</protein>
<keyword evidence="4" id="KW-0808">Transferase</keyword>
<gene>
    <name evidence="11" type="ORF">CVV68_22255</name>
</gene>
<dbReference type="OrthoDB" id="227596at2"/>
<evidence type="ECO:0000256" key="9">
    <source>
        <dbReference type="SAM" id="Phobius"/>
    </source>
</evidence>
<dbReference type="EMBL" id="QJVD01000057">
    <property type="protein sequence ID" value="PYI64317.1"/>
    <property type="molecule type" value="Genomic_DNA"/>
</dbReference>
<sequence length="399" mass="42656">MTISYQKEPRTGAAYSDRLLQPFLTVAFVAIVAVQLVESHAPATLLGWMLFVPVALLALWTLVPAHWTPAVARVVLLLVFAILSGILFAVPLDTFSAGFVFLAALYAGQLIEALPVAIAVAVVAAVSCAVSSLIVDQFMPQGWPWWLGLTAGLPVYIGIARRERTAALSAAQEAAIESERARLSETREAALVERGRIAREIHDVLGHTLSAISIQLDMAETLYTHDRAEESITAVRRARTLAKSGIGETRRAVHALNEDPKPLADTIQGIASSFGATFVLDGEPGPLSVEKSQTLIRAAQEAFTNAHRHATGAEMCAKLTFSDSDSPTAYVVLRVISGPSEKAVRGQRVEERIGMGLEGMRERAGLLGGTLIAGPIVEGDEHAVGKATTGWSVSMRLPR</sequence>
<dbReference type="GO" id="GO:0000155">
    <property type="term" value="F:phosphorelay sensor kinase activity"/>
    <property type="evidence" value="ECO:0007669"/>
    <property type="project" value="InterPro"/>
</dbReference>
<dbReference type="InterPro" id="IPR036890">
    <property type="entry name" value="HATPase_C_sf"/>
</dbReference>
<feature type="transmembrane region" description="Helical" evidence="9">
    <location>
        <begin position="142"/>
        <end position="159"/>
    </location>
</feature>
<feature type="transmembrane region" description="Helical" evidence="9">
    <location>
        <begin position="74"/>
        <end position="107"/>
    </location>
</feature>
<evidence type="ECO:0000256" key="4">
    <source>
        <dbReference type="ARBA" id="ARBA00022679"/>
    </source>
</evidence>
<keyword evidence="8" id="KW-0902">Two-component regulatory system</keyword>
<evidence type="ECO:0000259" key="10">
    <source>
        <dbReference type="Pfam" id="PF07730"/>
    </source>
</evidence>
<dbReference type="InterPro" id="IPR011712">
    <property type="entry name" value="Sig_transdc_His_kin_sub3_dim/P"/>
</dbReference>
<evidence type="ECO:0000313" key="12">
    <source>
        <dbReference type="Proteomes" id="UP000247832"/>
    </source>
</evidence>
<evidence type="ECO:0000256" key="6">
    <source>
        <dbReference type="ARBA" id="ARBA00022777"/>
    </source>
</evidence>